<dbReference type="Pfam" id="PF08020">
    <property type="entry name" value="DUF1706"/>
    <property type="match status" value="1"/>
</dbReference>
<dbReference type="AlphaFoldDB" id="A0A2W5UBC3"/>
<sequence length="171" mass="19622">MKSYESGSELAAEITKRGGLFIDEFTAIPDDGWDRLVDGVDRTPRQMIAYQLGWMELLLGWEQDEQAGREAVTPASGYKWNQLGGLYDSFYHRWEQTQAAELIEQFEALLGEVVQFVNNLTDAELFEPGQRAWASSTPSAWPVWKWVHINTVAPFTTFRTKIRKWKKLTGC</sequence>
<proteinExistence type="predicted"/>
<evidence type="ECO:0000313" key="2">
    <source>
        <dbReference type="Proteomes" id="UP000249432"/>
    </source>
</evidence>
<evidence type="ECO:0000313" key="1">
    <source>
        <dbReference type="EMBL" id="PZR06238.1"/>
    </source>
</evidence>
<dbReference type="PANTHER" id="PTHR40658">
    <property type="match status" value="1"/>
</dbReference>
<gene>
    <name evidence="1" type="ORF">DI525_02020</name>
</gene>
<accession>A0A2W5UBC3</accession>
<dbReference type="PIRSF" id="PIRSF031551">
    <property type="entry name" value="DUF1706"/>
    <property type="match status" value="1"/>
</dbReference>
<reference evidence="1 2" key="1">
    <citation type="submission" date="2017-08" db="EMBL/GenBank/DDBJ databases">
        <title>Infants hospitalized years apart are colonized by the same room-sourced microbial strains.</title>
        <authorList>
            <person name="Brooks B."/>
            <person name="Olm M.R."/>
            <person name="Firek B.A."/>
            <person name="Baker R."/>
            <person name="Thomas B.C."/>
            <person name="Morowitz M.J."/>
            <person name="Banfield J.F."/>
        </authorList>
    </citation>
    <scope>NUCLEOTIDE SEQUENCE [LARGE SCALE GENOMIC DNA]</scope>
    <source>
        <strain evidence="1">S2_003_000_R1_3</strain>
    </source>
</reference>
<comment type="caution">
    <text evidence="1">The sequence shown here is derived from an EMBL/GenBank/DDBJ whole genome shotgun (WGS) entry which is preliminary data.</text>
</comment>
<organism evidence="1 2">
    <name type="scientific">Corynebacterium kroppenstedtii</name>
    <dbReference type="NCBI Taxonomy" id="161879"/>
    <lineage>
        <taxon>Bacteria</taxon>
        <taxon>Bacillati</taxon>
        <taxon>Actinomycetota</taxon>
        <taxon>Actinomycetes</taxon>
        <taxon>Mycobacteriales</taxon>
        <taxon>Corynebacteriaceae</taxon>
        <taxon>Corynebacterium</taxon>
    </lineage>
</organism>
<dbReference type="RefSeq" id="WP_303734137.1">
    <property type="nucleotide sequence ID" value="NZ_CAKZHK010000007.1"/>
</dbReference>
<dbReference type="EMBL" id="QFRA01000003">
    <property type="protein sequence ID" value="PZR06238.1"/>
    <property type="molecule type" value="Genomic_DNA"/>
</dbReference>
<dbReference type="Gene3D" id="1.20.120.450">
    <property type="entry name" value="dinb family like domain"/>
    <property type="match status" value="1"/>
</dbReference>
<dbReference type="Proteomes" id="UP000249432">
    <property type="component" value="Unassembled WGS sequence"/>
</dbReference>
<protein>
    <submittedName>
        <fullName evidence="1">Cytoplasmic protein</fullName>
    </submittedName>
</protein>
<name>A0A2W5UBC3_9CORY</name>
<dbReference type="InterPro" id="IPR034660">
    <property type="entry name" value="DinB/YfiT-like"/>
</dbReference>
<dbReference type="PANTHER" id="PTHR40658:SF3">
    <property type="entry name" value="CLBS_DFSB FAMILY FOUR-HELIX BUNDLE PROTEIN"/>
    <property type="match status" value="1"/>
</dbReference>
<dbReference type="InterPro" id="IPR012550">
    <property type="entry name" value="DUF1706"/>
</dbReference>